<evidence type="ECO:0000313" key="4">
    <source>
        <dbReference type="EMBL" id="RCI14368.1"/>
    </source>
</evidence>
<comment type="caution">
    <text evidence="4">The sequence shown here is derived from an EMBL/GenBank/DDBJ whole genome shotgun (WGS) entry which is preliminary data.</text>
</comment>
<dbReference type="Pfam" id="PF00400">
    <property type="entry name" value="WD40"/>
    <property type="match status" value="1"/>
</dbReference>
<dbReference type="InterPro" id="IPR033010">
    <property type="entry name" value="Cdc20/Fizzy"/>
</dbReference>
<accession>A0A367LIW1</accession>
<dbReference type="InterPro" id="IPR036322">
    <property type="entry name" value="WD40_repeat_dom_sf"/>
</dbReference>
<dbReference type="GO" id="GO:0005680">
    <property type="term" value="C:anaphase-promoting complex"/>
    <property type="evidence" value="ECO:0007669"/>
    <property type="project" value="TreeGrafter"/>
</dbReference>
<dbReference type="GO" id="GO:1905786">
    <property type="term" value="P:positive regulation of anaphase-promoting complex-dependent catabolic process"/>
    <property type="evidence" value="ECO:0007669"/>
    <property type="project" value="TreeGrafter"/>
</dbReference>
<reference evidence="4 5" key="1">
    <citation type="journal article" date="2015" name="BMC Genomics">
        <title>Insights from the genome of Ophiocordyceps polyrhachis-furcata to pathogenicity and host specificity in insect fungi.</title>
        <authorList>
            <person name="Wichadakul D."/>
            <person name="Kobmoo N."/>
            <person name="Ingsriswang S."/>
            <person name="Tangphatsornruang S."/>
            <person name="Chantasingh D."/>
            <person name="Luangsa-ard J.J."/>
            <person name="Eurwilaichitr L."/>
        </authorList>
    </citation>
    <scope>NUCLEOTIDE SEQUENCE [LARGE SCALE GENOMIC DNA]</scope>
    <source>
        <strain evidence="4 5">BCC 54312</strain>
    </source>
</reference>
<protein>
    <recommendedName>
        <fullName evidence="6">Anaphase-promoting complex subunit 4 WD40 domain-containing protein</fullName>
    </recommendedName>
</protein>
<evidence type="ECO:0000256" key="1">
    <source>
        <dbReference type="ARBA" id="ARBA00022574"/>
    </source>
</evidence>
<proteinExistence type="predicted"/>
<organism evidence="4 5">
    <name type="scientific">Ophiocordyceps polyrhachis-furcata BCC 54312</name>
    <dbReference type="NCBI Taxonomy" id="1330021"/>
    <lineage>
        <taxon>Eukaryota</taxon>
        <taxon>Fungi</taxon>
        <taxon>Dikarya</taxon>
        <taxon>Ascomycota</taxon>
        <taxon>Pezizomycotina</taxon>
        <taxon>Sordariomycetes</taxon>
        <taxon>Hypocreomycetidae</taxon>
        <taxon>Hypocreales</taxon>
        <taxon>Ophiocordycipitaceae</taxon>
        <taxon>Ophiocordyceps</taxon>
    </lineage>
</organism>
<evidence type="ECO:0000256" key="2">
    <source>
        <dbReference type="ARBA" id="ARBA00022737"/>
    </source>
</evidence>
<dbReference type="OrthoDB" id="10263272at2759"/>
<dbReference type="PROSITE" id="PS50082">
    <property type="entry name" value="WD_REPEATS_2"/>
    <property type="match status" value="1"/>
</dbReference>
<dbReference type="EMBL" id="LKCN02000004">
    <property type="protein sequence ID" value="RCI14368.1"/>
    <property type="molecule type" value="Genomic_DNA"/>
</dbReference>
<evidence type="ECO:0008006" key="6">
    <source>
        <dbReference type="Google" id="ProtNLM"/>
    </source>
</evidence>
<dbReference type="InterPro" id="IPR001680">
    <property type="entry name" value="WD40_rpt"/>
</dbReference>
<name>A0A367LIW1_9HYPO</name>
<dbReference type="Proteomes" id="UP000253664">
    <property type="component" value="Unassembled WGS sequence"/>
</dbReference>
<evidence type="ECO:0000256" key="3">
    <source>
        <dbReference type="PROSITE-ProRule" id="PRU00221"/>
    </source>
</evidence>
<dbReference type="GO" id="GO:0010997">
    <property type="term" value="F:anaphase-promoting complex binding"/>
    <property type="evidence" value="ECO:0007669"/>
    <property type="project" value="InterPro"/>
</dbReference>
<dbReference type="PANTHER" id="PTHR19918:SF5">
    <property type="entry name" value="MEIOSIS-SPECIFIC APC_C ACTIVATOR PROTEIN AMA1"/>
    <property type="match status" value="1"/>
</dbReference>
<keyword evidence="2" id="KW-0677">Repeat</keyword>
<dbReference type="PANTHER" id="PTHR19918">
    <property type="entry name" value="CELL DIVISION CYCLE 20 CDC20 FIZZY -RELATED"/>
    <property type="match status" value="1"/>
</dbReference>
<dbReference type="Gene3D" id="2.130.10.10">
    <property type="entry name" value="YVTN repeat-like/Quinoprotein amine dehydrogenase"/>
    <property type="match status" value="2"/>
</dbReference>
<keyword evidence="1 3" id="KW-0853">WD repeat</keyword>
<dbReference type="GO" id="GO:0031145">
    <property type="term" value="P:anaphase-promoting complex-dependent catabolic process"/>
    <property type="evidence" value="ECO:0007669"/>
    <property type="project" value="TreeGrafter"/>
</dbReference>
<dbReference type="SUPFAM" id="SSF50978">
    <property type="entry name" value="WD40 repeat-like"/>
    <property type="match status" value="1"/>
</dbReference>
<keyword evidence="5" id="KW-1185">Reference proteome</keyword>
<dbReference type="InterPro" id="IPR015943">
    <property type="entry name" value="WD40/YVTN_repeat-like_dom_sf"/>
</dbReference>
<sequence>MYYYVVEWPMSQEASRNTWPGSLYLAAKISLHSQQVCGLAWSPGGQFLVSGGNDNLCFLLETREIFGGIRHANQLTCPKRLQRWGVDIEKTGGESDMASRHRKITATSDTSRLKIQMEMDQARGGVGRMRNLGPGCETQAWVHRAAVKAIAFCPWREGLVATGGGSNDQCIHFFHTSSGSALATIAVAAQVTSLVWSTSRREIAATFGYAQPEHYFRVAAGDLRALFAIPYPRKGDARSRDRVHLGSDGCIVVASSDKTVKFHELWPSGEIATMTKTGMLGSDILDELDGITKDGDVIR</sequence>
<dbReference type="SMART" id="SM00320">
    <property type="entry name" value="WD40"/>
    <property type="match status" value="3"/>
</dbReference>
<gene>
    <name evidence="4" type="ORF">L249_6022</name>
</gene>
<dbReference type="GO" id="GO:1990757">
    <property type="term" value="F:ubiquitin ligase activator activity"/>
    <property type="evidence" value="ECO:0007669"/>
    <property type="project" value="TreeGrafter"/>
</dbReference>
<dbReference type="AlphaFoldDB" id="A0A367LIW1"/>
<evidence type="ECO:0000313" key="5">
    <source>
        <dbReference type="Proteomes" id="UP000253664"/>
    </source>
</evidence>
<feature type="repeat" description="WD" evidence="3">
    <location>
        <begin position="29"/>
        <end position="55"/>
    </location>
</feature>